<gene>
    <name evidence="1" type="ORF">PLOB_00019300</name>
</gene>
<name>A0ABN8RDG6_9CNID</name>
<dbReference type="EMBL" id="CALNXK010000225">
    <property type="protein sequence ID" value="CAH3177424.1"/>
    <property type="molecule type" value="Genomic_DNA"/>
</dbReference>
<protein>
    <submittedName>
        <fullName evidence="1">Uncharacterized protein</fullName>
    </submittedName>
</protein>
<accession>A0ABN8RDG6</accession>
<sequence length="61" mass="7234">MKVRSIMRKEMDKAGVKDPQDLDKSYWIQRVGELSIQLQQSSEYWAQKVRDLTTQMDSQQT</sequence>
<dbReference type="Proteomes" id="UP001159405">
    <property type="component" value="Unassembled WGS sequence"/>
</dbReference>
<organism evidence="1 2">
    <name type="scientific">Porites lobata</name>
    <dbReference type="NCBI Taxonomy" id="104759"/>
    <lineage>
        <taxon>Eukaryota</taxon>
        <taxon>Metazoa</taxon>
        <taxon>Cnidaria</taxon>
        <taxon>Anthozoa</taxon>
        <taxon>Hexacorallia</taxon>
        <taxon>Scleractinia</taxon>
        <taxon>Fungiina</taxon>
        <taxon>Poritidae</taxon>
        <taxon>Porites</taxon>
    </lineage>
</organism>
<evidence type="ECO:0000313" key="1">
    <source>
        <dbReference type="EMBL" id="CAH3177424.1"/>
    </source>
</evidence>
<proteinExistence type="predicted"/>
<comment type="caution">
    <text evidence="1">The sequence shown here is derived from an EMBL/GenBank/DDBJ whole genome shotgun (WGS) entry which is preliminary data.</text>
</comment>
<reference evidence="1 2" key="1">
    <citation type="submission" date="2022-05" db="EMBL/GenBank/DDBJ databases">
        <authorList>
            <consortium name="Genoscope - CEA"/>
            <person name="William W."/>
        </authorList>
    </citation>
    <scope>NUCLEOTIDE SEQUENCE [LARGE SCALE GENOMIC DNA]</scope>
</reference>
<keyword evidence="2" id="KW-1185">Reference proteome</keyword>
<evidence type="ECO:0000313" key="2">
    <source>
        <dbReference type="Proteomes" id="UP001159405"/>
    </source>
</evidence>